<evidence type="ECO:0000256" key="3">
    <source>
        <dbReference type="ARBA" id="ARBA00019613"/>
    </source>
</evidence>
<dbReference type="AlphaFoldDB" id="A0AAV5VG08"/>
<dbReference type="Proteomes" id="UP001432322">
    <property type="component" value="Unassembled WGS sequence"/>
</dbReference>
<dbReference type="Gene3D" id="1.10.246.20">
    <property type="entry name" value="Coactivator CBP, KIX domain"/>
    <property type="match status" value="1"/>
</dbReference>
<gene>
    <name evidence="9" type="primary">MED15</name>
    <name evidence="12" type="ORF">PFISCL1PPCAC_9593</name>
</gene>
<dbReference type="FunFam" id="1.10.246.20:FF:000006">
    <property type="entry name" value="Mediator of RNA polymerase II transcription subunit 15"/>
    <property type="match status" value="1"/>
</dbReference>
<evidence type="ECO:0000313" key="13">
    <source>
        <dbReference type="Proteomes" id="UP001432322"/>
    </source>
</evidence>
<dbReference type="EMBL" id="BTSY01000003">
    <property type="protein sequence ID" value="GMT18296.1"/>
    <property type="molecule type" value="Genomic_DNA"/>
</dbReference>
<feature type="compositionally biased region" description="Low complexity" evidence="10">
    <location>
        <begin position="110"/>
        <end position="119"/>
    </location>
</feature>
<evidence type="ECO:0000256" key="6">
    <source>
        <dbReference type="ARBA" id="ARBA00023163"/>
    </source>
</evidence>
<organism evidence="12 13">
    <name type="scientific">Pristionchus fissidentatus</name>
    <dbReference type="NCBI Taxonomy" id="1538716"/>
    <lineage>
        <taxon>Eukaryota</taxon>
        <taxon>Metazoa</taxon>
        <taxon>Ecdysozoa</taxon>
        <taxon>Nematoda</taxon>
        <taxon>Chromadorea</taxon>
        <taxon>Rhabditida</taxon>
        <taxon>Rhabditina</taxon>
        <taxon>Diplogasteromorpha</taxon>
        <taxon>Diplogasteroidea</taxon>
        <taxon>Neodiplogasteridae</taxon>
        <taxon>Pristionchus</taxon>
    </lineage>
</organism>
<comment type="function">
    <text evidence="9">Component of the Mediator complex, a coactivator involved in the regulated transcription of nearly all RNA polymerase II-dependent genes. Mediator functions as a bridge to convey information from gene-specific regulatory proteins to the basal RNA polymerase II transcription machinery. Mediator is recruited to promoters by direct interactions with regulatory proteins and serves as a scaffold for the assembly of a functional preinitiation complex with RNA polymerase II and the general transcription factors.</text>
</comment>
<proteinExistence type="inferred from homology"/>
<keyword evidence="7 9" id="KW-0539">Nucleus</keyword>
<protein>
    <recommendedName>
        <fullName evidence="3 9">Mediator of RNA polymerase II transcription subunit 15</fullName>
    </recommendedName>
    <alternativeName>
        <fullName evidence="8 9">Mediator complex subunit 15</fullName>
    </alternativeName>
</protein>
<evidence type="ECO:0000256" key="10">
    <source>
        <dbReference type="SAM" id="MobiDB-lite"/>
    </source>
</evidence>
<dbReference type="GO" id="GO:0003712">
    <property type="term" value="F:transcription coregulator activity"/>
    <property type="evidence" value="ECO:0007669"/>
    <property type="project" value="InterPro"/>
</dbReference>
<keyword evidence="4 9" id="KW-0805">Transcription regulation</keyword>
<dbReference type="InterPro" id="IPR036529">
    <property type="entry name" value="KIX_dom_sf"/>
</dbReference>
<feature type="compositionally biased region" description="Low complexity" evidence="10">
    <location>
        <begin position="451"/>
        <end position="465"/>
    </location>
</feature>
<dbReference type="Pfam" id="PF09606">
    <property type="entry name" value="Med15_N"/>
    <property type="match status" value="1"/>
</dbReference>
<feature type="compositionally biased region" description="Low complexity" evidence="10">
    <location>
        <begin position="165"/>
        <end position="187"/>
    </location>
</feature>
<dbReference type="InterPro" id="IPR019087">
    <property type="entry name" value="Med15_N"/>
</dbReference>
<sequence>MGDSDDWPSQSFRNHVINRLEPELARNRQNAPNLPVPGDARQVEEYVFQKCISKDEYMRTIAKVINAINCNSKSAAVPPALQPSPFHTQGGGQSGPGSAGRPAIPPDPQPTQAAARAAGAAGGGPTAPAVMAPPLGQPPPQMGGGVTVGGGGGGGMDDGMQHSGMQPPAAAVQQQNPAAMQQPYNPYGAPPQPGAMQQQQQHQYQMQQAQAQQQQQAAAAAAAARSKASAAAQMRAAPAPHAQPMQPIHYGGMPGAGAPPPHNPYAHNPYAQMQQQPPQHPGYGGMMSDPHGAASMGAHGGGPGALNAATTPGTPEFIYQSKLRALRPHCDSLRVKAQQCKMEGNTEAAGKLETMLCVLEGRRSVSLEYLGNLENWIHRKADFLAMGPSGMPHPTPGQGGPPGMGYGMPPHHYGMPPQQQPPLHMQQQMGWGMHPHQMSAMGAPGGPPAGTGPQPHHLMMPPQQQHGGGGPMHVHAAYRGGDSAEMARPYPSAHMRPMPGHHSMGQPMQHAPQQQQPMPGGAPMAPPGVAPTGAPPLGGFDDLYSMDGMDMLPTPLE</sequence>
<feature type="compositionally biased region" description="Low complexity" evidence="10">
    <location>
        <begin position="504"/>
        <end position="523"/>
    </location>
</feature>
<evidence type="ECO:0000256" key="9">
    <source>
        <dbReference type="RuleBase" id="RU364148"/>
    </source>
</evidence>
<reference evidence="12" key="1">
    <citation type="submission" date="2023-10" db="EMBL/GenBank/DDBJ databases">
        <title>Genome assembly of Pristionchus species.</title>
        <authorList>
            <person name="Yoshida K."/>
            <person name="Sommer R.J."/>
        </authorList>
    </citation>
    <scope>NUCLEOTIDE SEQUENCE</scope>
    <source>
        <strain evidence="12">RS5133</strain>
    </source>
</reference>
<feature type="compositionally biased region" description="Gly residues" evidence="10">
    <location>
        <begin position="142"/>
        <end position="157"/>
    </location>
</feature>
<evidence type="ECO:0000256" key="8">
    <source>
        <dbReference type="ARBA" id="ARBA00032016"/>
    </source>
</evidence>
<feature type="domain" description="Mediator of RNA polymerase II transcription subunit 15 N-terminal" evidence="11">
    <location>
        <begin position="4"/>
        <end position="76"/>
    </location>
</feature>
<comment type="subcellular location">
    <subcellularLocation>
        <location evidence="1 9">Nucleus</location>
    </subcellularLocation>
</comment>
<keyword evidence="5 9" id="KW-0010">Activator</keyword>
<evidence type="ECO:0000256" key="2">
    <source>
        <dbReference type="ARBA" id="ARBA00009807"/>
    </source>
</evidence>
<evidence type="ECO:0000256" key="5">
    <source>
        <dbReference type="ARBA" id="ARBA00023159"/>
    </source>
</evidence>
<evidence type="ECO:0000313" key="12">
    <source>
        <dbReference type="EMBL" id="GMT18296.1"/>
    </source>
</evidence>
<keyword evidence="13" id="KW-1185">Reference proteome</keyword>
<name>A0AAV5VG08_9BILA</name>
<feature type="region of interest" description="Disordered" evidence="10">
    <location>
        <begin position="500"/>
        <end position="524"/>
    </location>
</feature>
<feature type="non-terminal residue" evidence="12">
    <location>
        <position position="557"/>
    </location>
</feature>
<evidence type="ECO:0000256" key="1">
    <source>
        <dbReference type="ARBA" id="ARBA00004123"/>
    </source>
</evidence>
<feature type="region of interest" description="Disordered" evidence="10">
    <location>
        <begin position="439"/>
        <end position="472"/>
    </location>
</feature>
<accession>A0AAV5VG08</accession>
<feature type="compositionally biased region" description="Gly residues" evidence="10">
    <location>
        <begin position="89"/>
        <end position="98"/>
    </location>
</feature>
<evidence type="ECO:0000256" key="7">
    <source>
        <dbReference type="ARBA" id="ARBA00023242"/>
    </source>
</evidence>
<comment type="subunit">
    <text evidence="9">Component of the Mediator complex.</text>
</comment>
<dbReference type="GO" id="GO:0006355">
    <property type="term" value="P:regulation of DNA-templated transcription"/>
    <property type="evidence" value="ECO:0007669"/>
    <property type="project" value="InterPro"/>
</dbReference>
<evidence type="ECO:0000256" key="4">
    <source>
        <dbReference type="ARBA" id="ARBA00023015"/>
    </source>
</evidence>
<comment type="caution">
    <text evidence="12">The sequence shown here is derived from an EMBL/GenBank/DDBJ whole genome shotgun (WGS) entry which is preliminary data.</text>
</comment>
<keyword evidence="6 9" id="KW-0804">Transcription</keyword>
<dbReference type="GO" id="GO:0005634">
    <property type="term" value="C:nucleus"/>
    <property type="evidence" value="ECO:0007669"/>
    <property type="project" value="UniProtKB-SubCell"/>
</dbReference>
<comment type="similarity">
    <text evidence="2 9">Belongs to the Mediator complex subunit 15 family.</text>
</comment>
<evidence type="ECO:0000259" key="11">
    <source>
        <dbReference type="Pfam" id="PF09606"/>
    </source>
</evidence>
<feature type="region of interest" description="Disordered" evidence="10">
    <location>
        <begin position="79"/>
        <end position="202"/>
    </location>
</feature>